<dbReference type="Gene3D" id="1.10.630.10">
    <property type="entry name" value="Cytochrome P450"/>
    <property type="match status" value="1"/>
</dbReference>
<comment type="subcellular location">
    <subcellularLocation>
        <location evidence="2">Mitochondrion</location>
    </subcellularLocation>
</comment>
<dbReference type="InterPro" id="IPR013149">
    <property type="entry name" value="ADH-like_C"/>
</dbReference>
<dbReference type="PANTHER" id="PTHR24305">
    <property type="entry name" value="CYTOCHROME P450"/>
    <property type="match status" value="1"/>
</dbReference>
<keyword evidence="16" id="KW-1185">Reference proteome</keyword>
<evidence type="ECO:0000256" key="12">
    <source>
        <dbReference type="SAM" id="Phobius"/>
    </source>
</evidence>
<evidence type="ECO:0000313" key="15">
    <source>
        <dbReference type="EMBL" id="KAF3047597.1"/>
    </source>
</evidence>
<evidence type="ECO:0000256" key="4">
    <source>
        <dbReference type="ARBA" id="ARBA00010617"/>
    </source>
</evidence>
<dbReference type="FunFam" id="3.40.50.720:FF:000147">
    <property type="entry name" value="Reticulon-4-interacting protein 1 homolog, mitochondrial"/>
    <property type="match status" value="1"/>
</dbReference>
<dbReference type="CDD" id="cd08267">
    <property type="entry name" value="MDR1"/>
    <property type="match status" value="1"/>
</dbReference>
<keyword evidence="10" id="KW-0496">Mitochondrion</keyword>
<dbReference type="InterPro" id="IPR050121">
    <property type="entry name" value="Cytochrome_P450_monoxygenase"/>
</dbReference>
<dbReference type="EMBL" id="SWKV01000002">
    <property type="protein sequence ID" value="KAF3047597.1"/>
    <property type="molecule type" value="Genomic_DNA"/>
</dbReference>
<evidence type="ECO:0000256" key="13">
    <source>
        <dbReference type="SAM" id="SignalP"/>
    </source>
</evidence>
<keyword evidence="12" id="KW-0472">Membrane</keyword>
<keyword evidence="13" id="KW-0732">Signal</keyword>
<dbReference type="Proteomes" id="UP000758155">
    <property type="component" value="Unassembled WGS sequence"/>
</dbReference>
<evidence type="ECO:0000256" key="8">
    <source>
        <dbReference type="ARBA" id="ARBA00023004"/>
    </source>
</evidence>
<evidence type="ECO:0000313" key="16">
    <source>
        <dbReference type="Proteomes" id="UP000758155"/>
    </source>
</evidence>
<dbReference type="GO" id="GO:0004497">
    <property type="term" value="F:monooxygenase activity"/>
    <property type="evidence" value="ECO:0007669"/>
    <property type="project" value="UniProtKB-KW"/>
</dbReference>
<feature type="signal peptide" evidence="13">
    <location>
        <begin position="1"/>
        <end position="18"/>
    </location>
</feature>
<dbReference type="CDD" id="cd11061">
    <property type="entry name" value="CYP67-like"/>
    <property type="match status" value="1"/>
</dbReference>
<evidence type="ECO:0000256" key="1">
    <source>
        <dbReference type="ARBA" id="ARBA00001971"/>
    </source>
</evidence>
<evidence type="ECO:0000256" key="2">
    <source>
        <dbReference type="ARBA" id="ARBA00004173"/>
    </source>
</evidence>
<dbReference type="InterPro" id="IPR001128">
    <property type="entry name" value="Cyt_P450"/>
</dbReference>
<keyword evidence="6" id="KW-0809">Transit peptide</keyword>
<evidence type="ECO:0000256" key="7">
    <source>
        <dbReference type="ARBA" id="ARBA00023002"/>
    </source>
</evidence>
<proteinExistence type="inferred from homology"/>
<keyword evidence="12" id="KW-0812">Transmembrane</keyword>
<dbReference type="OrthoDB" id="6692864at2759"/>
<evidence type="ECO:0000256" key="3">
    <source>
        <dbReference type="ARBA" id="ARBA00010371"/>
    </source>
</evidence>
<feature type="transmembrane region" description="Helical" evidence="12">
    <location>
        <begin position="28"/>
        <end position="53"/>
    </location>
</feature>
<dbReference type="PANTHER" id="PTHR24305:SF187">
    <property type="entry name" value="P450, PUTATIVE (EUROFUNG)-RELATED"/>
    <property type="match status" value="1"/>
</dbReference>
<comment type="similarity">
    <text evidence="3">Belongs to the zinc-containing alcohol dehydrogenase family. Quinone oxidoreductase subfamily.</text>
</comment>
<evidence type="ECO:0000259" key="14">
    <source>
        <dbReference type="SMART" id="SM00829"/>
    </source>
</evidence>
<feature type="chain" id="PRO_5040131077" description="Enoyl reductase (ER) domain-containing protein" evidence="13">
    <location>
        <begin position="19"/>
        <end position="860"/>
    </location>
</feature>
<dbReference type="SMART" id="SM00829">
    <property type="entry name" value="PKS_ER"/>
    <property type="match status" value="1"/>
</dbReference>
<dbReference type="Pfam" id="PF00067">
    <property type="entry name" value="p450"/>
    <property type="match status" value="1"/>
</dbReference>
<dbReference type="Gene3D" id="3.90.180.10">
    <property type="entry name" value="Medium-chain alcohol dehydrogenases, catalytic domain"/>
    <property type="match status" value="1"/>
</dbReference>
<keyword evidence="7" id="KW-0560">Oxidoreductase</keyword>
<dbReference type="InterPro" id="IPR011032">
    <property type="entry name" value="GroES-like_sf"/>
</dbReference>
<feature type="binding site" description="axial binding residue" evidence="11">
    <location>
        <position position="457"/>
    </location>
    <ligand>
        <name>heme</name>
        <dbReference type="ChEBI" id="CHEBI:30413"/>
    </ligand>
    <ligandPart>
        <name>Fe</name>
        <dbReference type="ChEBI" id="CHEBI:18248"/>
    </ligandPart>
</feature>
<dbReference type="Gene3D" id="3.40.50.720">
    <property type="entry name" value="NAD(P)-binding Rossmann-like Domain"/>
    <property type="match status" value="1"/>
</dbReference>
<dbReference type="InterPro" id="IPR013154">
    <property type="entry name" value="ADH-like_N"/>
</dbReference>
<keyword evidence="12" id="KW-1133">Transmembrane helix</keyword>
<dbReference type="InterPro" id="IPR036291">
    <property type="entry name" value="NAD(P)-bd_dom_sf"/>
</dbReference>
<dbReference type="GO" id="GO:0005739">
    <property type="term" value="C:mitochondrion"/>
    <property type="evidence" value="ECO:0007669"/>
    <property type="project" value="UniProtKB-SubCell"/>
</dbReference>
<dbReference type="Pfam" id="PF08240">
    <property type="entry name" value="ADH_N"/>
    <property type="match status" value="1"/>
</dbReference>
<dbReference type="GO" id="GO:0005506">
    <property type="term" value="F:iron ion binding"/>
    <property type="evidence" value="ECO:0007669"/>
    <property type="project" value="InterPro"/>
</dbReference>
<reference evidence="15" key="1">
    <citation type="submission" date="2019-04" db="EMBL/GenBank/DDBJ databases">
        <title>Sequencing of skin fungus with MAO and IRED activity.</title>
        <authorList>
            <person name="Marsaioli A.J."/>
            <person name="Bonatto J.M.C."/>
            <person name="Reis Junior O."/>
        </authorList>
    </citation>
    <scope>NUCLEOTIDE SEQUENCE</scope>
    <source>
        <strain evidence="15">28M1</strain>
    </source>
</reference>
<keyword evidence="11" id="KW-0349">Heme</keyword>
<keyword evidence="5 11" id="KW-0479">Metal-binding</keyword>
<dbReference type="InterPro" id="IPR002401">
    <property type="entry name" value="Cyt_P450_E_grp-I"/>
</dbReference>
<comment type="similarity">
    <text evidence="4">Belongs to the cytochrome P450 family.</text>
</comment>
<dbReference type="PRINTS" id="PR00385">
    <property type="entry name" value="P450"/>
</dbReference>
<dbReference type="SUPFAM" id="SSF48264">
    <property type="entry name" value="Cytochrome P450"/>
    <property type="match status" value="1"/>
</dbReference>
<feature type="domain" description="Enoyl reductase (ER)" evidence="14">
    <location>
        <begin position="513"/>
        <end position="857"/>
    </location>
</feature>
<protein>
    <recommendedName>
        <fullName evidence="14">Enoyl reductase (ER) domain-containing protein</fullName>
    </recommendedName>
</protein>
<comment type="cofactor">
    <cofactor evidence="1 11">
        <name>heme</name>
        <dbReference type="ChEBI" id="CHEBI:30413"/>
    </cofactor>
</comment>
<dbReference type="FunFam" id="1.10.630.10:FF:000129">
    <property type="entry name" value="Benzoate 4-monooxygenase cytochrome P450"/>
    <property type="match status" value="1"/>
</dbReference>
<evidence type="ECO:0000256" key="6">
    <source>
        <dbReference type="ARBA" id="ARBA00022946"/>
    </source>
</evidence>
<dbReference type="GO" id="GO:0020037">
    <property type="term" value="F:heme binding"/>
    <property type="evidence" value="ECO:0007669"/>
    <property type="project" value="InterPro"/>
</dbReference>
<evidence type="ECO:0000256" key="5">
    <source>
        <dbReference type="ARBA" id="ARBA00022723"/>
    </source>
</evidence>
<evidence type="ECO:0000256" key="11">
    <source>
        <dbReference type="PIRSR" id="PIRSR602401-1"/>
    </source>
</evidence>
<keyword evidence="9" id="KW-0503">Monooxygenase</keyword>
<dbReference type="GO" id="GO:0016705">
    <property type="term" value="F:oxidoreductase activity, acting on paired donors, with incorporation or reduction of molecular oxygen"/>
    <property type="evidence" value="ECO:0007669"/>
    <property type="project" value="InterPro"/>
</dbReference>
<evidence type="ECO:0000256" key="9">
    <source>
        <dbReference type="ARBA" id="ARBA00023033"/>
    </source>
</evidence>
<organism evidence="15 16">
    <name type="scientific">Didymella heteroderae</name>
    <dbReference type="NCBI Taxonomy" id="1769908"/>
    <lineage>
        <taxon>Eukaryota</taxon>
        <taxon>Fungi</taxon>
        <taxon>Dikarya</taxon>
        <taxon>Ascomycota</taxon>
        <taxon>Pezizomycotina</taxon>
        <taxon>Dothideomycetes</taxon>
        <taxon>Pleosporomycetidae</taxon>
        <taxon>Pleosporales</taxon>
        <taxon>Pleosporineae</taxon>
        <taxon>Didymellaceae</taxon>
        <taxon>Didymella</taxon>
    </lineage>
</organism>
<dbReference type="InterPro" id="IPR020843">
    <property type="entry name" value="ER"/>
</dbReference>
<dbReference type="PRINTS" id="PR00463">
    <property type="entry name" value="EP450I"/>
</dbReference>
<evidence type="ECO:0000256" key="10">
    <source>
        <dbReference type="ARBA" id="ARBA00023128"/>
    </source>
</evidence>
<name>A0A9P5C737_9PLEO</name>
<comment type="caution">
    <text evidence="15">The sequence shown here is derived from an EMBL/GenBank/DDBJ whole genome shotgun (WGS) entry which is preliminary data.</text>
</comment>
<accession>A0A9P5C737</accession>
<dbReference type="SUPFAM" id="SSF50129">
    <property type="entry name" value="GroES-like"/>
    <property type="match status" value="1"/>
</dbReference>
<sequence length="860" mass="95850">MASWLMAWFFGFSGLAAAEYLQDPRANSMGAVVKVTVTAVVIYFGVLSTSILAHRVLFHRLRKFPGPFVARFSKLHAVFAGVLPDYQYYKYSEALQKKYQTDIIRTGPRELAVYCADAIPLIHGPMSRCRKGPWYNNANHIGGASTHTTRDKQDHKQRRKAWDHAFNAKALREYEPRLNRHALALMTKLKEEAKNPSVRITNWVNFYSFDVMGDIGFSRSFGMLEKGEEDPMIKLLHASMEPLSVFGHFPWMLNLITLTSAGAKPLIEHIEWTAKVLKERKAIIPKENDIFSWLLDPNSPDVTRELNADSRLLIVAGSDTTAATLSFIAYEFCKNPDVQAKLRKAIDAAANGKDHLDVEDVQNIPYLDGVINEALRLHPAVPSGVQRETPPEGITLPNGTYIPGSIIIWMPIHCLQRDPRYWAKPLTFLPERWTDEQPEAIIDKRAFMPFSTGVYNCVGQKLAMMELRSVTANLVRAFEISFGESEDGSAVEKKSRDCFTTNVGKLDVRLKPRPESQPHLYHAPIPTLGPNDILIKVHAAAINPVDIQLWGNPLIGLLAGKKEKGIGRDYAGTIAVVGSALQGSSQWETGDRVFGLCNRPTGDGTFTQYLKITPASEPVAKMPIAWSFEEAAAVPLVVLTAFACLDWLPSKSKSPNEKERRVVVSGASGGVGMWAVQLAKKVYGCHVTGICSGRNADFVRGLGADEVVDYSKQDVVNTLLASRPGGRKYDLYVDCVGGTQMFEHWYELLHSGAAYITIVGDKTSRTAMGGPLTYFTYPSQIWRHVYGYFIGPRYANVLLYQKSDLLEQVAKLTDDKGVQVVVQDVVKGILSEEDHFDAWEKIKKYMVEGRVRGKIVALIR</sequence>
<keyword evidence="8 11" id="KW-0408">Iron</keyword>
<dbReference type="SUPFAM" id="SSF51735">
    <property type="entry name" value="NAD(P)-binding Rossmann-fold domains"/>
    <property type="match status" value="1"/>
</dbReference>
<dbReference type="Pfam" id="PF00107">
    <property type="entry name" value="ADH_zinc_N"/>
    <property type="match status" value="1"/>
</dbReference>
<dbReference type="AlphaFoldDB" id="A0A9P5C737"/>
<gene>
    <name evidence="15" type="ORF">E8E12_010705</name>
</gene>
<dbReference type="InterPro" id="IPR036396">
    <property type="entry name" value="Cyt_P450_sf"/>
</dbReference>